<feature type="domain" description="Dystroglycan-type cadherin-like" evidence="5">
    <location>
        <begin position="2169"/>
        <end position="2262"/>
    </location>
</feature>
<gene>
    <name evidence="6" type="ORF">OKA05_15145</name>
</gene>
<dbReference type="PROSITE" id="PS51257">
    <property type="entry name" value="PROKAR_LIPOPROTEIN"/>
    <property type="match status" value="1"/>
</dbReference>
<dbReference type="InterPro" id="IPR011050">
    <property type="entry name" value="Pectin_lyase_fold/virulence"/>
</dbReference>
<protein>
    <submittedName>
        <fullName evidence="6">Tandem-95 repeat protein</fullName>
    </submittedName>
</protein>
<dbReference type="InterPro" id="IPR013320">
    <property type="entry name" value="ConA-like_dom_sf"/>
</dbReference>
<dbReference type="Proteomes" id="UP001320876">
    <property type="component" value="Unassembled WGS sequence"/>
</dbReference>
<dbReference type="InterPro" id="IPR015919">
    <property type="entry name" value="Cadherin-like_sf"/>
</dbReference>
<keyword evidence="2" id="KW-1015">Disulfide bond</keyword>
<dbReference type="InterPro" id="IPR006644">
    <property type="entry name" value="Cadg"/>
</dbReference>
<evidence type="ECO:0000259" key="5">
    <source>
        <dbReference type="SMART" id="SM00736"/>
    </source>
</evidence>
<reference evidence="6 7" key="1">
    <citation type="submission" date="2022-10" db="EMBL/GenBank/DDBJ databases">
        <title>Luteolibacter arcticus strain CCTCC AB 2014275, whole genome shotgun sequencing project.</title>
        <authorList>
            <person name="Zhao G."/>
            <person name="Shen L."/>
        </authorList>
    </citation>
    <scope>NUCLEOTIDE SEQUENCE [LARGE SCALE GENOMIC DNA]</scope>
    <source>
        <strain evidence="6 7">CCTCC AB 2014275</strain>
    </source>
</reference>
<feature type="domain" description="Dystroglycan-type cadherin-like" evidence="5">
    <location>
        <begin position="1378"/>
        <end position="1470"/>
    </location>
</feature>
<feature type="domain" description="Dystroglycan-type cadherin-like" evidence="5">
    <location>
        <begin position="988"/>
        <end position="1081"/>
    </location>
</feature>
<dbReference type="Pfam" id="PF17963">
    <property type="entry name" value="Big_9"/>
    <property type="match status" value="2"/>
</dbReference>
<dbReference type="SUPFAM" id="SSF51126">
    <property type="entry name" value="Pectin lyase-like"/>
    <property type="match status" value="2"/>
</dbReference>
<dbReference type="InterPro" id="IPR013425">
    <property type="entry name" value="Autotrns_rpt"/>
</dbReference>
<dbReference type="SMART" id="SM00736">
    <property type="entry name" value="CADG"/>
    <property type="match status" value="6"/>
</dbReference>
<dbReference type="RefSeq" id="WP_264488009.1">
    <property type="nucleotide sequence ID" value="NZ_JAPDDT010000006.1"/>
</dbReference>
<evidence type="ECO:0000313" key="7">
    <source>
        <dbReference type="Proteomes" id="UP001320876"/>
    </source>
</evidence>
<dbReference type="Gene3D" id="2.60.40.3440">
    <property type="match status" value="1"/>
</dbReference>
<dbReference type="Pfam" id="PF05345">
    <property type="entry name" value="He_PIG"/>
    <property type="match status" value="6"/>
</dbReference>
<dbReference type="NCBIfam" id="TIGR02601">
    <property type="entry name" value="autotrns_rpt"/>
    <property type="match status" value="4"/>
</dbReference>
<organism evidence="6 7">
    <name type="scientific">Luteolibacter arcticus</name>
    <dbReference type="NCBI Taxonomy" id="1581411"/>
    <lineage>
        <taxon>Bacteria</taxon>
        <taxon>Pseudomonadati</taxon>
        <taxon>Verrucomicrobiota</taxon>
        <taxon>Verrucomicrobiia</taxon>
        <taxon>Verrucomicrobiales</taxon>
        <taxon>Verrucomicrobiaceae</taxon>
        <taxon>Luteolibacter</taxon>
    </lineage>
</organism>
<dbReference type="PANTHER" id="PTHR42535">
    <property type="entry name" value="OOKINETE PROTEIN, PUTATIVE-RELATED"/>
    <property type="match status" value="1"/>
</dbReference>
<dbReference type="NCBIfam" id="NF012211">
    <property type="entry name" value="tand_rpt_95"/>
    <property type="match status" value="3"/>
</dbReference>
<sequence length="2984" mass="305854">MAKSIFHWAGLVGVLACGGMAVNAAPMPDDVKLVVTVEGQAQTLHLHRRSVRSSDFKLLTWDSANGYVEMTTDPEVRSFRGTIEGNSNAIVLAGIDSHNNLYAYCYDLEYSQNLRWTVSVDVSSQLVTPLSPATMPSQTIAAPRAGSTGPPLLGPKVPTGTSHPVGTPAVAVNYGDIVEYDLGADLLVVAYNGAGQHVEDTLLAFERNAMIYEQMLLRSCLTRLNVTTVVVRKDSFPGGSTLSAWNQQPLLTPSRWDCLWVSEGNSSNSVMGHGVGVGYGVLYHENTHNWNASHLGYQGDTQGGNWPSIGPITSQRMLGSRKNYIDAGWFPKALDYLDPLHPYTHVDAARVTMDTPQDIDVLANDWDSNGDTLIVSDWTPTTRQGGTVTRNTDGSLRYVPASGFVGKDMIAYSAEDSSTMHLKTKELVHIEVVNNDLMAEYKFDEDHGIFAKNNVTGAHATTDASILNGNFANDSVPAPLGRGVFSPGTVSTESGNDESGYGGIRVGTGKVTPTDLTLDTGTPFESSINKNGCGFDILDGNYTFETWYRCDDYALGNATIASKSWGGEQNYGWNMYVYPSGGGYRLRTYWHPFNASAPKKNLDSSVRDFIPGRWYHVASVFDRTLNEVRIYLDGVRVATQSNAFSPGDVIFDGRRALTLGGGQKDRHCLSNTRIYSRALSDSDIQARYVIPGNPPRFLESSIAFTVHTDLGIKRSLWSSIWTGTGGAPAFSKVSGPAWLSVDANGELTGTPGTSDLGSTIAVIQMSNSHGSSDLIVNLTVVSSQLRARWHFDEGSGTTAADSSGNGKTAALSGATWKVPSREGASSLGVVGGSGQYVQAPFLSTTGGFTIAAWINPATRSGKDTIISQKGSYAFKLVGNTLELGIPSAVNQNSGNLGINSNQWRHVVVTYQPNDPEGIKFYIDGALRVTRPAGTFNQSTHPTLIGKSSDWVNDDFDGGLDDIRVYGSILSKEEILTMAGSYPTYTAPVIPTTLTRSPAVADVAYHDTLAGSATDVDPSTTFTFTKVSGPAWLTVAADGTLSGTPASSDVGTNSFTVRVNDPTGLSDATVLTIPVNQYLAAHWKVDEGTGTTSIDSSGTEHDLTLENTAAWGASRVGSSSLFLSGSTTTVPYARAAAVNTSLGVTLSLWIYPTSLSGQRTLITQTGSYSFRTNGTGLLFGISGINSDTGSGVLVANQWQHVAVSFKPNTAGGVRFYVNGILKTTGNTTLSIPQNSSSTLIGVTSGTTTSLWAGRMDDLRIHSAPMTDGEVLALYNSYPGYTAPSFTNDPASGVTWGADGPYVGTLAGSATDPDAGTTLSYSKVSGPAWMTVAADGTLGGTPTGANVGVNSFTVQVTDNTGQTDTAVLNISIIGNAAPVFTSNPVNGNGATEDSGYSASLSSHATDANGDARTFSKVSGPAWLNVASNGALSGTPSNEDVGANAFAVKVTDVWGTFGTATLNIAVANANDAPVFTADPILKADALCLVAYSDSLNGEATDMDVGDTLMYSKVSGPAWLSVASDGTLSGTPADSDSGLNSFVVRVTDSDSATTTAALQIKVTGIAWSNRAGGSWPTAGNWNGEIVASGANKIANFATLDLTADTTVSLNGARTIGHLTFGDTTPSHNWIVNTGSGGPLTLDVASGRPLIKVLNQTATLSAAMAGNDGLTKAGPGTLVLSSANTYTGGTTISEGILAIGNVGALGNSGVTLGNGSTLRVNYISGSPTLANTLTVAADDSAIVDVVGSGVPNNTLTLGTGAITLDGTLRVTRSAGSNGATNFSRALTGSGTLEVGNTQAGAVPISTSGLQGRCTFASPTAYAGFTGNIHVLNGGNLFLSPGTLTGQDVNIDSGGYLSLVDGLTTVIDNLTGNGSITKNAGGTAILDVASGNFSGVIAQNLIGGTGGVSLVKSGVGTLTLSGANTYTTTTTVRGGILIITGSLAPTVTTVETGTLAGTGTLGGAVTVQGGGTIAPGVDGIGTLTLASKALTLSGTTVMEVTQNASVVSNDKIAGITSMTYGGHLTVSQLDTEALSAGSSFVLFSATSYSGNFSTFTLPTLDEGLVWDTTGLLANGTIAVNRVPVAGNDTFAILEDESTLLSVLDNDTDFDSTFLEIESVTQGEHGVVTIEEHQIRYTPETNWFGMDEFTYTLTDTRGGTAVATVTVTVAPDNDDPVFGPLAEDSAAEDSAFSGSVAGDASDIDSPGVLTFSKVSGPAWLSVASDGTLSGIPLNGDVGANHFVLRVRDTTTGEAEAPLTVNVSNTNDAPTFAADPFTKLESICYVAYSGSIAGDAGDVDEDDTFTFSRVSGPSWLSVASNGALSGTPMDSDCGLNSFVMRVTDASNASTTATLQIMVTGIAWSNPAGGSWTTTGNWNGGVIASGADKIANFATLDLAANATVTLDGARTVGHLTFGDTTASHDWILNTGSAGPLTLDVTTGSPLITVLNQTATLGAVLAGNDGLIKTGPGTLVLGAANTYTGGTTITDGTLAIAHIGALGSGNTLAVPSGSTGTLDLILNGNLTLNTGTINVGGTLRTVRSSGSAGSTVINGGLSGAGILQIDTSPGPVTTSPFHRTSFGTSTTAFDNFTGSIEVLGGGNLGLFNGTLTSANSNNVTIASGGYVTLLTNTTTYVGALNGNGTITKNAAATNATLSIASGNFSGVISQTALAAAGAVIVTKAGTGTLTLSGANTYTGATTVSGGTLVLTGSLANTTTTVQSGGTLGGTGILGGAVTVQSGGTLAPGVDDTGTLTLSSKSLALSGTSSMEIGRTGSTLSNDKISGITTVTYGGTLQVSNVGGDALQAGDSFQLFSATTRSGSFTTVSLPTLGEGLLWNTSNLATSGTISVAATGALVVDPYLVWAGAHGLDGSSDDPDHDGTGNLLEFYLDSNPMAVDGSILPLTTVNATHVVLSFKRRDDAEAHAGTELVQWGSDLTGWSDVILDASSSVPDADGIVVEVTENGAAPDEITVSIPRALAAGGKLFARLKVNE</sequence>
<feature type="signal peptide" evidence="3">
    <location>
        <begin position="1"/>
        <end position="24"/>
    </location>
</feature>
<evidence type="ECO:0000256" key="1">
    <source>
        <dbReference type="ARBA" id="ARBA00022729"/>
    </source>
</evidence>
<dbReference type="SUPFAM" id="SSF49313">
    <property type="entry name" value="Cadherin-like"/>
    <property type="match status" value="6"/>
</dbReference>
<feature type="domain" description="Dystroglycan-type cadherin-like" evidence="5">
    <location>
        <begin position="2270"/>
        <end position="2357"/>
    </location>
</feature>
<dbReference type="PANTHER" id="PTHR42535:SF2">
    <property type="entry name" value="CHROMOSOME UNDETERMINED SCAFFOLD_146, WHOLE GENOME SHOTGUN SEQUENCE"/>
    <property type="match status" value="1"/>
</dbReference>
<comment type="caution">
    <text evidence="6">The sequence shown here is derived from an EMBL/GenBank/DDBJ whole genome shotgun (WGS) entry which is preliminary data.</text>
</comment>
<dbReference type="Gene3D" id="2.60.40.2810">
    <property type="match status" value="1"/>
</dbReference>
<name>A0ABT3GK52_9BACT</name>
<dbReference type="Gene3D" id="2.60.120.200">
    <property type="match status" value="3"/>
</dbReference>
<dbReference type="InterPro" id="IPR013783">
    <property type="entry name" value="Ig-like_fold"/>
</dbReference>
<proteinExistence type="predicted"/>
<dbReference type="SUPFAM" id="SSF49899">
    <property type="entry name" value="Concanavalin A-like lectins/glucanases"/>
    <property type="match status" value="3"/>
</dbReference>
<keyword evidence="7" id="KW-1185">Reference proteome</keyword>
<dbReference type="SMART" id="SM00560">
    <property type="entry name" value="LamGL"/>
    <property type="match status" value="2"/>
</dbReference>
<keyword evidence="1 3" id="KW-0732">Signal</keyword>
<dbReference type="Gene3D" id="2.60.40.10">
    <property type="entry name" value="Immunoglobulins"/>
    <property type="match status" value="6"/>
</dbReference>
<feature type="domain" description="Dystroglycan-type cadherin-like" evidence="5">
    <location>
        <begin position="1284"/>
        <end position="1376"/>
    </location>
</feature>
<dbReference type="EMBL" id="JAPDDT010000006">
    <property type="protein sequence ID" value="MCW1923903.1"/>
    <property type="molecule type" value="Genomic_DNA"/>
</dbReference>
<feature type="domain" description="Dystroglycan-type cadherin-like" evidence="5">
    <location>
        <begin position="1472"/>
        <end position="1565"/>
    </location>
</feature>
<feature type="domain" description="LamG-like jellyroll fold" evidence="4">
    <location>
        <begin position="1141"/>
        <end position="1267"/>
    </location>
</feature>
<evidence type="ECO:0000259" key="4">
    <source>
        <dbReference type="SMART" id="SM00560"/>
    </source>
</evidence>
<dbReference type="InterPro" id="IPR006558">
    <property type="entry name" value="LamG-like"/>
</dbReference>
<dbReference type="Pfam" id="PF12951">
    <property type="entry name" value="PATR"/>
    <property type="match status" value="4"/>
</dbReference>
<dbReference type="Pfam" id="PF13385">
    <property type="entry name" value="Laminin_G_3"/>
    <property type="match status" value="3"/>
</dbReference>
<evidence type="ECO:0000256" key="2">
    <source>
        <dbReference type="ARBA" id="ARBA00023157"/>
    </source>
</evidence>
<feature type="chain" id="PRO_5046350071" evidence="3">
    <location>
        <begin position="25"/>
        <end position="2984"/>
    </location>
</feature>
<evidence type="ECO:0000256" key="3">
    <source>
        <dbReference type="SAM" id="SignalP"/>
    </source>
</evidence>
<feature type="domain" description="LamG-like jellyroll fold" evidence="4">
    <location>
        <begin position="846"/>
        <end position="972"/>
    </location>
</feature>
<accession>A0ABT3GK52</accession>
<evidence type="ECO:0000313" key="6">
    <source>
        <dbReference type="EMBL" id="MCW1923903.1"/>
    </source>
</evidence>